<dbReference type="SMART" id="SM00387">
    <property type="entry name" value="HATPase_c"/>
    <property type="match status" value="1"/>
</dbReference>
<dbReference type="SUPFAM" id="SSF48452">
    <property type="entry name" value="TPR-like"/>
    <property type="match status" value="1"/>
</dbReference>
<dbReference type="PANTHER" id="PTHR43047:SF9">
    <property type="entry name" value="HISTIDINE KINASE"/>
    <property type="match status" value="1"/>
</dbReference>
<dbReference type="GO" id="GO:0000155">
    <property type="term" value="F:phosphorelay sensor kinase activity"/>
    <property type="evidence" value="ECO:0007669"/>
    <property type="project" value="InterPro"/>
</dbReference>
<dbReference type="CDD" id="cd00156">
    <property type="entry name" value="REC"/>
    <property type="match status" value="1"/>
</dbReference>
<keyword evidence="5" id="KW-0418">Kinase</keyword>
<feature type="domain" description="Response regulatory" evidence="8">
    <location>
        <begin position="660"/>
        <end position="778"/>
    </location>
</feature>
<dbReference type="SUPFAM" id="SSF55874">
    <property type="entry name" value="ATPase domain of HSP90 chaperone/DNA topoisomerase II/histidine kinase"/>
    <property type="match status" value="1"/>
</dbReference>
<dbReference type="EMBL" id="JAGQDD010000011">
    <property type="protein sequence ID" value="MBQ0931786.1"/>
    <property type="molecule type" value="Genomic_DNA"/>
</dbReference>
<dbReference type="InterPro" id="IPR011990">
    <property type="entry name" value="TPR-like_helical_dom_sf"/>
</dbReference>
<dbReference type="InterPro" id="IPR003661">
    <property type="entry name" value="HisK_dim/P_dom"/>
</dbReference>
<feature type="domain" description="Histidine kinase" evidence="7">
    <location>
        <begin position="418"/>
        <end position="639"/>
    </location>
</feature>
<gene>
    <name evidence="9" type="ORF">KAK03_14970</name>
</gene>
<evidence type="ECO:0000259" key="8">
    <source>
        <dbReference type="PROSITE" id="PS50110"/>
    </source>
</evidence>
<dbReference type="GO" id="GO:0005886">
    <property type="term" value="C:plasma membrane"/>
    <property type="evidence" value="ECO:0007669"/>
    <property type="project" value="TreeGrafter"/>
</dbReference>
<dbReference type="RefSeq" id="WP_210854783.1">
    <property type="nucleotide sequence ID" value="NZ_JAGQDD010000011.1"/>
</dbReference>
<dbReference type="Pfam" id="PF00512">
    <property type="entry name" value="HisKA"/>
    <property type="match status" value="1"/>
</dbReference>
<evidence type="ECO:0000256" key="2">
    <source>
        <dbReference type="ARBA" id="ARBA00012438"/>
    </source>
</evidence>
<dbReference type="AlphaFoldDB" id="A0A941BF67"/>
<evidence type="ECO:0000313" key="10">
    <source>
        <dbReference type="Proteomes" id="UP000676246"/>
    </source>
</evidence>
<dbReference type="CDD" id="cd00082">
    <property type="entry name" value="HisKA"/>
    <property type="match status" value="1"/>
</dbReference>
<comment type="caution">
    <text evidence="9">The sequence shown here is derived from an EMBL/GenBank/DDBJ whole genome shotgun (WGS) entry which is preliminary data.</text>
</comment>
<dbReference type="EC" id="2.7.13.3" evidence="2"/>
<feature type="modified residue" description="4-aspartylphosphate" evidence="6">
    <location>
        <position position="710"/>
    </location>
</feature>
<dbReference type="Gene3D" id="3.40.50.2300">
    <property type="match status" value="1"/>
</dbReference>
<dbReference type="InterPro" id="IPR036097">
    <property type="entry name" value="HisK_dim/P_sf"/>
</dbReference>
<dbReference type="InterPro" id="IPR011006">
    <property type="entry name" value="CheY-like_superfamily"/>
</dbReference>
<dbReference type="GO" id="GO:0009927">
    <property type="term" value="F:histidine phosphotransfer kinase activity"/>
    <property type="evidence" value="ECO:0007669"/>
    <property type="project" value="TreeGrafter"/>
</dbReference>
<evidence type="ECO:0000259" key="7">
    <source>
        <dbReference type="PROSITE" id="PS50109"/>
    </source>
</evidence>
<dbReference type="PANTHER" id="PTHR43047">
    <property type="entry name" value="TWO-COMPONENT HISTIDINE PROTEIN KINASE"/>
    <property type="match status" value="1"/>
</dbReference>
<dbReference type="SMART" id="SM00448">
    <property type="entry name" value="REC"/>
    <property type="match status" value="1"/>
</dbReference>
<dbReference type="InterPro" id="IPR005467">
    <property type="entry name" value="His_kinase_dom"/>
</dbReference>
<dbReference type="SUPFAM" id="SSF52172">
    <property type="entry name" value="CheY-like"/>
    <property type="match status" value="1"/>
</dbReference>
<keyword evidence="10" id="KW-1185">Reference proteome</keyword>
<dbReference type="InterPro" id="IPR001789">
    <property type="entry name" value="Sig_transdc_resp-reg_receiver"/>
</dbReference>
<accession>A0A941BF67</accession>
<organism evidence="9 10">
    <name type="scientific">Ideonella alba</name>
    <dbReference type="NCBI Taxonomy" id="2824118"/>
    <lineage>
        <taxon>Bacteria</taxon>
        <taxon>Pseudomonadati</taxon>
        <taxon>Pseudomonadota</taxon>
        <taxon>Betaproteobacteria</taxon>
        <taxon>Burkholderiales</taxon>
        <taxon>Sphaerotilaceae</taxon>
        <taxon>Ideonella</taxon>
    </lineage>
</organism>
<evidence type="ECO:0000256" key="4">
    <source>
        <dbReference type="ARBA" id="ARBA00022679"/>
    </source>
</evidence>
<evidence type="ECO:0000256" key="5">
    <source>
        <dbReference type="ARBA" id="ARBA00022777"/>
    </source>
</evidence>
<dbReference type="PRINTS" id="PR00344">
    <property type="entry name" value="BCTRLSENSOR"/>
</dbReference>
<reference evidence="9 10" key="1">
    <citation type="submission" date="2021-04" db="EMBL/GenBank/DDBJ databases">
        <title>The genome sequence of Ideonella sp. 3Y2.</title>
        <authorList>
            <person name="Liu Y."/>
        </authorList>
    </citation>
    <scope>NUCLEOTIDE SEQUENCE [LARGE SCALE GENOMIC DNA]</scope>
    <source>
        <strain evidence="9 10">3Y2</strain>
    </source>
</reference>
<dbReference type="PROSITE" id="PS50109">
    <property type="entry name" value="HIS_KIN"/>
    <property type="match status" value="1"/>
</dbReference>
<name>A0A941BF67_9BURK</name>
<proteinExistence type="predicted"/>
<dbReference type="PROSITE" id="PS50110">
    <property type="entry name" value="RESPONSE_REGULATORY"/>
    <property type="match status" value="1"/>
</dbReference>
<keyword evidence="3 6" id="KW-0597">Phosphoprotein</keyword>
<dbReference type="SMART" id="SM00388">
    <property type="entry name" value="HisKA"/>
    <property type="match status" value="1"/>
</dbReference>
<dbReference type="Gene3D" id="3.30.565.10">
    <property type="entry name" value="Histidine kinase-like ATPase, C-terminal domain"/>
    <property type="match status" value="1"/>
</dbReference>
<evidence type="ECO:0000256" key="3">
    <source>
        <dbReference type="ARBA" id="ARBA00022553"/>
    </source>
</evidence>
<dbReference type="SUPFAM" id="SSF47384">
    <property type="entry name" value="Homodimeric domain of signal transducing histidine kinase"/>
    <property type="match status" value="1"/>
</dbReference>
<evidence type="ECO:0000313" key="9">
    <source>
        <dbReference type="EMBL" id="MBQ0931786.1"/>
    </source>
</evidence>
<dbReference type="Gene3D" id="1.10.287.130">
    <property type="match status" value="1"/>
</dbReference>
<dbReference type="InterPro" id="IPR036890">
    <property type="entry name" value="HATPase_C_sf"/>
</dbReference>
<protein>
    <recommendedName>
        <fullName evidence="2">histidine kinase</fullName>
        <ecNumber evidence="2">2.7.13.3</ecNumber>
    </recommendedName>
</protein>
<dbReference type="Proteomes" id="UP000676246">
    <property type="component" value="Unassembled WGS sequence"/>
</dbReference>
<dbReference type="Pfam" id="PF02518">
    <property type="entry name" value="HATPase_c"/>
    <property type="match status" value="1"/>
</dbReference>
<evidence type="ECO:0000256" key="1">
    <source>
        <dbReference type="ARBA" id="ARBA00000085"/>
    </source>
</evidence>
<dbReference type="Gene3D" id="1.25.40.10">
    <property type="entry name" value="Tetratricopeptide repeat domain"/>
    <property type="match status" value="1"/>
</dbReference>
<comment type="catalytic activity">
    <reaction evidence="1">
        <text>ATP + protein L-histidine = ADP + protein N-phospho-L-histidine.</text>
        <dbReference type="EC" id="2.7.13.3"/>
    </reaction>
</comment>
<dbReference type="InterPro" id="IPR004358">
    <property type="entry name" value="Sig_transdc_His_kin-like_C"/>
</dbReference>
<dbReference type="InterPro" id="IPR003594">
    <property type="entry name" value="HATPase_dom"/>
</dbReference>
<evidence type="ECO:0000256" key="6">
    <source>
        <dbReference type="PROSITE-ProRule" id="PRU00169"/>
    </source>
</evidence>
<sequence length="783" mass="84917">MTDAAPLSALIDLAWQAHAQDRCAPNPAVAALRAHAPDDALAQGLAATFEGRRQLWLGDTAAYEDALADARRHLAGLSPAHPGRQALAMACDDLATQWLHRHNRADEVVALLTPWLAHLAPPTHPLQTFTLLHRLAVAHERLRQPEMALRHHFEAIQTARATNAPVLLAIALGSLGGYQASLLDHQGAIEHCREAWSLCADTDQWPAIHVAGINLMMALSGTDQHAQAAALADRLSAWEPHFNAYQRWVRSAFYGSVYQRAGRLELAQHWLDVSLPLCADPAHPPVEWVWGQAAVWTDQGRAREAWGLLERLRQHDPEGFEGATFPADACRLHDEAARACEALGDLAGALRHQRRAATLGEQAHRRAAEAQRLALSIRLELARLADQRDRALQEGRRLAELNTALAQADAAKTRFLAAASHDLRQPLHALTLRAAMFEPLLNDPAQHAMLSEMNACVQALRGMLDSLLDLSRAEAGEARARPAPLDLRDLLLRLASEHQPQAESRGLQLSLRVSNALPPAALSDALLLESLLRNLLGNALKYTPEGTVLLCARAARDGTGQPFWRLQVRDSGIGIASEHQQAIFEPFVQLDNPGRQRALGQGLGLAIVQRLARALDHPLSLRSAPGRGSCFELRVPGHAGLPASAAVVAATLPPLPRPLHLAVIEDDEGSRRALAGWLRSQGCRVTEGEDARSIEAVLDTLPALDGVITDLQLAADAGGDGVAQIERLRRRCAHPLAALIVSGDTRPDTAGRLQALDLPCLRKPVDLAALRQWLGRITPQHPG</sequence>
<keyword evidence="4" id="KW-0808">Transferase</keyword>